<protein>
    <submittedName>
        <fullName evidence="2">Uncharacterized protein</fullName>
    </submittedName>
</protein>
<name>A0A2H3DSQ6_ARMGA</name>
<evidence type="ECO:0000256" key="1">
    <source>
        <dbReference type="SAM" id="Phobius"/>
    </source>
</evidence>
<evidence type="ECO:0000313" key="3">
    <source>
        <dbReference type="Proteomes" id="UP000217790"/>
    </source>
</evidence>
<reference evidence="3" key="1">
    <citation type="journal article" date="2017" name="Nat. Ecol. Evol.">
        <title>Genome expansion and lineage-specific genetic innovations in the forest pathogenic fungi Armillaria.</title>
        <authorList>
            <person name="Sipos G."/>
            <person name="Prasanna A.N."/>
            <person name="Walter M.C."/>
            <person name="O'Connor E."/>
            <person name="Balint B."/>
            <person name="Krizsan K."/>
            <person name="Kiss B."/>
            <person name="Hess J."/>
            <person name="Varga T."/>
            <person name="Slot J."/>
            <person name="Riley R."/>
            <person name="Boka B."/>
            <person name="Rigling D."/>
            <person name="Barry K."/>
            <person name="Lee J."/>
            <person name="Mihaltcheva S."/>
            <person name="LaButti K."/>
            <person name="Lipzen A."/>
            <person name="Waldron R."/>
            <person name="Moloney N.M."/>
            <person name="Sperisen C."/>
            <person name="Kredics L."/>
            <person name="Vagvoelgyi C."/>
            <person name="Patrignani A."/>
            <person name="Fitzpatrick D."/>
            <person name="Nagy I."/>
            <person name="Doyle S."/>
            <person name="Anderson J.B."/>
            <person name="Grigoriev I.V."/>
            <person name="Gueldener U."/>
            <person name="Muensterkoetter M."/>
            <person name="Nagy L.G."/>
        </authorList>
    </citation>
    <scope>NUCLEOTIDE SEQUENCE [LARGE SCALE GENOMIC DNA]</scope>
    <source>
        <strain evidence="3">Ar21-2</strain>
    </source>
</reference>
<keyword evidence="3" id="KW-1185">Reference proteome</keyword>
<organism evidence="2 3">
    <name type="scientific">Armillaria gallica</name>
    <name type="common">Bulbous honey fungus</name>
    <name type="synonym">Armillaria bulbosa</name>
    <dbReference type="NCBI Taxonomy" id="47427"/>
    <lineage>
        <taxon>Eukaryota</taxon>
        <taxon>Fungi</taxon>
        <taxon>Dikarya</taxon>
        <taxon>Basidiomycota</taxon>
        <taxon>Agaricomycotina</taxon>
        <taxon>Agaricomycetes</taxon>
        <taxon>Agaricomycetidae</taxon>
        <taxon>Agaricales</taxon>
        <taxon>Marasmiineae</taxon>
        <taxon>Physalacriaceae</taxon>
        <taxon>Armillaria</taxon>
    </lineage>
</organism>
<evidence type="ECO:0000313" key="2">
    <source>
        <dbReference type="EMBL" id="PBK98255.1"/>
    </source>
</evidence>
<gene>
    <name evidence="2" type="ORF">ARMGADRAFT_572455</name>
</gene>
<dbReference type="AlphaFoldDB" id="A0A2H3DSQ6"/>
<accession>A0A2H3DSQ6</accession>
<sequence length="96" mass="11633">MRPNTMVLHCHPTRGRRLIAARGRRYPSRLTFAKLQDLLLFFYCFASFFVRPLSLEVDLMHPFAIVRHTEWRIISNLETRIWKRQMGISLRLELRY</sequence>
<feature type="transmembrane region" description="Helical" evidence="1">
    <location>
        <begin position="32"/>
        <end position="50"/>
    </location>
</feature>
<proteinExistence type="predicted"/>
<keyword evidence="1" id="KW-1133">Transmembrane helix</keyword>
<dbReference type="Proteomes" id="UP000217790">
    <property type="component" value="Unassembled WGS sequence"/>
</dbReference>
<keyword evidence="1" id="KW-0472">Membrane</keyword>
<keyword evidence="1" id="KW-0812">Transmembrane</keyword>
<dbReference type="EMBL" id="KZ293648">
    <property type="protein sequence ID" value="PBK98255.1"/>
    <property type="molecule type" value="Genomic_DNA"/>
</dbReference>
<dbReference type="InParanoid" id="A0A2H3DSQ6"/>